<organism evidence="1">
    <name type="scientific">Pandoravirus macleodensis</name>
    <dbReference type="NCBI Taxonomy" id="2107707"/>
    <lineage>
        <taxon>Viruses</taxon>
        <taxon>Pandoravirus</taxon>
    </lineage>
</organism>
<dbReference type="GeneID" id="36841920"/>
<dbReference type="Proteomes" id="UP000249758">
    <property type="component" value="Segment"/>
</dbReference>
<protein>
    <submittedName>
        <fullName evidence="1">Uncharacterized protein</fullName>
    </submittedName>
</protein>
<dbReference type="EMBL" id="MG011691">
    <property type="protein sequence ID" value="AVK77465.1"/>
    <property type="molecule type" value="Genomic_DNA"/>
</dbReference>
<evidence type="ECO:0000313" key="1">
    <source>
        <dbReference type="EMBL" id="AVK77465.1"/>
    </source>
</evidence>
<reference evidence="1" key="1">
    <citation type="journal article" date="2018" name="Nat. Commun.">
        <title>Diversity and evolution of the emerging Pandoraviridae family.</title>
        <authorList>
            <person name="Legendre M."/>
            <person name="Fabre E."/>
            <person name="Poirot O."/>
            <person name="Jeudy S."/>
            <person name="Lartigue A."/>
            <person name="Alempic J.M."/>
            <person name="Beucher L."/>
            <person name="Philippe N."/>
            <person name="Bertaux L."/>
            <person name="Christo-Foroux E."/>
            <person name="Labadie K."/>
            <person name="Coute Y."/>
            <person name="Abergel C."/>
            <person name="Claverie J.M."/>
        </authorList>
    </citation>
    <scope>NUCLEOTIDE SEQUENCE [LARGE SCALE GENOMIC DNA]</scope>
    <source>
        <strain evidence="1">Macleodensis</strain>
    </source>
</reference>
<proteinExistence type="predicted"/>
<dbReference type="KEGG" id="vg:36841920"/>
<sequence length="170" mass="18224">MAAQFHPKTADDAACVNTPANLRALITDLDRMGVSDRFPSAMHATMSHDDGSKVTGWWATEGGYVQGTIEAPDGSRFHGTADERHGLDGVLTMSGAGCSWVFASQAVRTWVDAGALKTDAPHVKPRGDLRGRVVGIDGRWDRFGVGSGTLIYADGTRQPATWTRWLTIAP</sequence>
<gene>
    <name evidence="1" type="ORF">pmac_cds_777</name>
</gene>
<accession>A0A2U7UGD6</accession>
<name>A0A2U7UGD6_9VIRU</name>
<dbReference type="RefSeq" id="YP_009481461.1">
    <property type="nucleotide sequence ID" value="NC_037665.1"/>
</dbReference>